<keyword evidence="6" id="KW-0443">Lipid metabolism</keyword>
<evidence type="ECO:0000256" key="6">
    <source>
        <dbReference type="RuleBase" id="RU363042"/>
    </source>
</evidence>
<keyword evidence="2" id="KW-1003">Cell membrane</keyword>
<comment type="subcellular location">
    <subcellularLocation>
        <location evidence="1 6">Cell membrane</location>
        <topology evidence="1 6">Multi-pass membrane protein</topology>
    </subcellularLocation>
</comment>
<feature type="transmembrane region" description="Helical" evidence="6">
    <location>
        <begin position="12"/>
        <end position="29"/>
    </location>
</feature>
<evidence type="ECO:0000256" key="3">
    <source>
        <dbReference type="ARBA" id="ARBA00022692"/>
    </source>
</evidence>
<evidence type="ECO:0000256" key="2">
    <source>
        <dbReference type="ARBA" id="ARBA00022475"/>
    </source>
</evidence>
<keyword evidence="6" id="KW-0046">Antibiotic resistance</keyword>
<comment type="caution">
    <text evidence="7">The sequence shown here is derived from an EMBL/GenBank/DDBJ whole genome shotgun (WGS) entry which is preliminary data.</text>
</comment>
<evidence type="ECO:0000313" key="8">
    <source>
        <dbReference type="Proteomes" id="UP000767854"/>
    </source>
</evidence>
<keyword evidence="4 6" id="KW-1133">Transmembrane helix</keyword>
<keyword evidence="6" id="KW-0808">Transferase</keyword>
<dbReference type="RefSeq" id="WP_204665358.1">
    <property type="nucleotide sequence ID" value="NZ_JAFBDT010000038.1"/>
</dbReference>
<feature type="transmembrane region" description="Helical" evidence="6">
    <location>
        <begin position="236"/>
        <end position="262"/>
    </location>
</feature>
<protein>
    <recommendedName>
        <fullName evidence="6">Phosphatidylglycerol lysyltransferase</fullName>
        <ecNumber evidence="6">2.3.2.3</ecNumber>
    </recommendedName>
    <alternativeName>
        <fullName evidence="6">Lysylphosphatidylglycerol synthase</fullName>
    </alternativeName>
</protein>
<dbReference type="Pfam" id="PF03706">
    <property type="entry name" value="LPG_synthase_TM"/>
    <property type="match status" value="1"/>
</dbReference>
<feature type="transmembrane region" description="Helical" evidence="6">
    <location>
        <begin position="282"/>
        <end position="304"/>
    </location>
</feature>
<comment type="catalytic activity">
    <reaction evidence="6">
        <text>L-lysyl-tRNA(Lys) + a 1,2-diacyl-sn-glycero-3-phospho-(1'-sn-glycerol) = a 1,2-diacyl-sn-glycero-3-phospho-1'-(3'-O-L-lysyl)-sn-glycerol + tRNA(Lys)</text>
        <dbReference type="Rhea" id="RHEA:10668"/>
        <dbReference type="Rhea" id="RHEA-COMP:9696"/>
        <dbReference type="Rhea" id="RHEA-COMP:9697"/>
        <dbReference type="ChEBI" id="CHEBI:64716"/>
        <dbReference type="ChEBI" id="CHEBI:75792"/>
        <dbReference type="ChEBI" id="CHEBI:78442"/>
        <dbReference type="ChEBI" id="CHEBI:78529"/>
        <dbReference type="EC" id="2.3.2.3"/>
    </reaction>
</comment>
<feature type="transmembrane region" description="Helical" evidence="6">
    <location>
        <begin position="120"/>
        <end position="146"/>
    </location>
</feature>
<feature type="transmembrane region" description="Helical" evidence="6">
    <location>
        <begin position="158"/>
        <end position="177"/>
    </location>
</feature>
<feature type="transmembrane region" description="Helical" evidence="6">
    <location>
        <begin position="49"/>
        <end position="68"/>
    </location>
</feature>
<dbReference type="EMBL" id="JAFBDT010000038">
    <property type="protein sequence ID" value="MBM7562932.1"/>
    <property type="molecule type" value="Genomic_DNA"/>
</dbReference>
<comment type="similarity">
    <text evidence="6">Belongs to the LPG synthase family.</text>
</comment>
<dbReference type="Proteomes" id="UP000767854">
    <property type="component" value="Unassembled WGS sequence"/>
</dbReference>
<evidence type="ECO:0000256" key="5">
    <source>
        <dbReference type="ARBA" id="ARBA00023136"/>
    </source>
</evidence>
<dbReference type="PANTHER" id="PTHR39087">
    <property type="entry name" value="UPF0104 MEMBRANE PROTEIN MJ1595"/>
    <property type="match status" value="1"/>
</dbReference>
<keyword evidence="3 6" id="KW-0812">Transmembrane</keyword>
<comment type="function">
    <text evidence="6">Catalyzes the transfer of a lysyl group from L-lysyl-tRNA(Lys) to membrane-bound phosphatidylglycerol (PG), which produces lysylphosphatidylglycerol (LPG), a major component of the bacterial membrane with a positive net charge. LPG synthesis contributes to bacterial virulence as it is involved in the resistance mechanism against cationic antimicrobial peptides (CAMP) produces by the host's immune system (defensins, cathelicidins) and by the competing microorganisms.</text>
</comment>
<keyword evidence="5 6" id="KW-0472">Membrane</keyword>
<organism evidence="7 8">
    <name type="scientific">Fusibacter tunisiensis</name>
    <dbReference type="NCBI Taxonomy" id="1008308"/>
    <lineage>
        <taxon>Bacteria</taxon>
        <taxon>Bacillati</taxon>
        <taxon>Bacillota</taxon>
        <taxon>Clostridia</taxon>
        <taxon>Eubacteriales</taxon>
        <taxon>Eubacteriales Family XII. Incertae Sedis</taxon>
        <taxon>Fusibacter</taxon>
    </lineage>
</organism>
<sequence>MKFGELKNSSLIKGLISFLISGGFVILLLNRLQSVDFSTLTLTSVKLPYIFLSILFYVSGQGFRAMAWHHGFDRDLKTHSVFKAITLGNGANMVLPFRMGEALRIGAIRTLYPNKKISNIALYLLSERLMDVVVLALIAVTTAFFLPFSPEIESKVKTIQILILLGGVIGPLFFYGLSKLTSIKPIQRFFALIHTPPFNSLKNWGIILFYMLLSWTMVYGSIWMGIISIGGSGQELLGALLVLIFTNLGMLIPSAPGGIGIFQYATVTALTMTHFTTAESAILAVLLHILQYMALIPLAIYYFLRLGLKGGSSCNNI</sequence>
<dbReference type="EC" id="2.3.2.3" evidence="6"/>
<accession>A0ABS2MU73</accession>
<gene>
    <name evidence="6" type="primary">mprF</name>
    <name evidence="7" type="ORF">JOC49_002505</name>
</gene>
<feature type="transmembrane region" description="Helical" evidence="6">
    <location>
        <begin position="204"/>
        <end position="224"/>
    </location>
</feature>
<reference evidence="7 8" key="1">
    <citation type="submission" date="2021-01" db="EMBL/GenBank/DDBJ databases">
        <title>Genomic Encyclopedia of Type Strains, Phase IV (KMG-IV): sequencing the most valuable type-strain genomes for metagenomic binning, comparative biology and taxonomic classification.</title>
        <authorList>
            <person name="Goeker M."/>
        </authorList>
    </citation>
    <scope>NUCLEOTIDE SEQUENCE [LARGE SCALE GENOMIC DNA]</scope>
    <source>
        <strain evidence="7 8">DSM 24436</strain>
    </source>
</reference>
<name>A0ABS2MU73_9FIRM</name>
<proteinExistence type="inferred from homology"/>
<evidence type="ECO:0000256" key="4">
    <source>
        <dbReference type="ARBA" id="ARBA00022989"/>
    </source>
</evidence>
<evidence type="ECO:0000256" key="1">
    <source>
        <dbReference type="ARBA" id="ARBA00004651"/>
    </source>
</evidence>
<evidence type="ECO:0000313" key="7">
    <source>
        <dbReference type="EMBL" id="MBM7562932.1"/>
    </source>
</evidence>
<dbReference type="InterPro" id="IPR022791">
    <property type="entry name" value="L-PG_synthase/AglD"/>
</dbReference>
<dbReference type="PANTHER" id="PTHR39087:SF2">
    <property type="entry name" value="UPF0104 MEMBRANE PROTEIN MJ1595"/>
    <property type="match status" value="1"/>
</dbReference>
<keyword evidence="8" id="KW-1185">Reference proteome</keyword>